<protein>
    <submittedName>
        <fullName evidence="2">Uncharacterized protein</fullName>
    </submittedName>
</protein>
<accession>A0A811PV41</accession>
<evidence type="ECO:0000313" key="3">
    <source>
        <dbReference type="Proteomes" id="UP000604825"/>
    </source>
</evidence>
<dbReference type="AlphaFoldDB" id="A0A811PV41"/>
<proteinExistence type="predicted"/>
<gene>
    <name evidence="2" type="ORF">NCGR_LOCUS33559</name>
</gene>
<evidence type="ECO:0000313" key="2">
    <source>
        <dbReference type="EMBL" id="CAD6249751.1"/>
    </source>
</evidence>
<dbReference type="OrthoDB" id="696932at2759"/>
<reference evidence="2" key="1">
    <citation type="submission" date="2020-10" db="EMBL/GenBank/DDBJ databases">
        <authorList>
            <person name="Han B."/>
            <person name="Lu T."/>
            <person name="Zhao Q."/>
            <person name="Huang X."/>
            <person name="Zhao Y."/>
        </authorList>
    </citation>
    <scope>NUCLEOTIDE SEQUENCE</scope>
</reference>
<organism evidence="2 3">
    <name type="scientific">Miscanthus lutarioriparius</name>
    <dbReference type="NCBI Taxonomy" id="422564"/>
    <lineage>
        <taxon>Eukaryota</taxon>
        <taxon>Viridiplantae</taxon>
        <taxon>Streptophyta</taxon>
        <taxon>Embryophyta</taxon>
        <taxon>Tracheophyta</taxon>
        <taxon>Spermatophyta</taxon>
        <taxon>Magnoliopsida</taxon>
        <taxon>Liliopsida</taxon>
        <taxon>Poales</taxon>
        <taxon>Poaceae</taxon>
        <taxon>PACMAD clade</taxon>
        <taxon>Panicoideae</taxon>
        <taxon>Andropogonodae</taxon>
        <taxon>Andropogoneae</taxon>
        <taxon>Saccharinae</taxon>
        <taxon>Miscanthus</taxon>
    </lineage>
</organism>
<evidence type="ECO:0000256" key="1">
    <source>
        <dbReference type="SAM" id="MobiDB-lite"/>
    </source>
</evidence>
<sequence>MVGGKGAHGTSRFIRRLRIQSSREMRPASRTRGRDRRRGTLWDREKHCVAIESRDFAQDTQEGGADRFELIPDSDEDGGDNGPSLIGGDDEFMPETEPLDIVADKTPMMPSIIVTFTHFIGLTCSLKDEDR</sequence>
<dbReference type="Proteomes" id="UP000604825">
    <property type="component" value="Unassembled WGS sequence"/>
</dbReference>
<feature type="region of interest" description="Disordered" evidence="1">
    <location>
        <begin position="1"/>
        <end position="39"/>
    </location>
</feature>
<name>A0A811PV41_9POAL</name>
<dbReference type="EMBL" id="CAJGYO010000008">
    <property type="protein sequence ID" value="CAD6249751.1"/>
    <property type="molecule type" value="Genomic_DNA"/>
</dbReference>
<keyword evidence="3" id="KW-1185">Reference proteome</keyword>
<comment type="caution">
    <text evidence="2">The sequence shown here is derived from an EMBL/GenBank/DDBJ whole genome shotgun (WGS) entry which is preliminary data.</text>
</comment>
<feature type="region of interest" description="Disordered" evidence="1">
    <location>
        <begin position="55"/>
        <end position="94"/>
    </location>
</feature>